<dbReference type="GO" id="GO:0070182">
    <property type="term" value="F:DNA polymerase binding"/>
    <property type="evidence" value="ECO:0007669"/>
    <property type="project" value="TreeGrafter"/>
</dbReference>
<dbReference type="Proteomes" id="UP001168821">
    <property type="component" value="Unassembled WGS sequence"/>
</dbReference>
<evidence type="ECO:0000256" key="4">
    <source>
        <dbReference type="ARBA" id="ARBA00023242"/>
    </source>
</evidence>
<dbReference type="GO" id="GO:0036297">
    <property type="term" value="P:interstrand cross-link repair"/>
    <property type="evidence" value="ECO:0007669"/>
    <property type="project" value="TreeGrafter"/>
</dbReference>
<keyword evidence="3" id="KW-0832">Ubl conjugation</keyword>
<name>A0AA38HJ56_9CUCU</name>
<dbReference type="GO" id="GO:0007129">
    <property type="term" value="P:homologous chromosome pairing at meiosis"/>
    <property type="evidence" value="ECO:0007669"/>
    <property type="project" value="TreeGrafter"/>
</dbReference>
<reference evidence="6" key="1">
    <citation type="journal article" date="2023" name="G3 (Bethesda)">
        <title>Whole genome assemblies of Zophobas morio and Tenebrio molitor.</title>
        <authorList>
            <person name="Kaur S."/>
            <person name="Stinson S.A."/>
            <person name="diCenzo G.C."/>
        </authorList>
    </citation>
    <scope>NUCLEOTIDE SEQUENCE</scope>
    <source>
        <strain evidence="6">QUZm001</strain>
    </source>
</reference>
<dbReference type="PANTHER" id="PTHR32086">
    <property type="entry name" value="FANCONI ANEMIA GROUP D2 PROTEIN"/>
    <property type="match status" value="1"/>
</dbReference>
<dbReference type="GO" id="GO:1990918">
    <property type="term" value="P:double-strand break repair involved in meiotic recombination"/>
    <property type="evidence" value="ECO:0007669"/>
    <property type="project" value="TreeGrafter"/>
</dbReference>
<evidence type="ECO:0000256" key="5">
    <source>
        <dbReference type="ARBA" id="ARBA00093456"/>
    </source>
</evidence>
<dbReference type="GO" id="GO:0000793">
    <property type="term" value="C:condensed chromosome"/>
    <property type="evidence" value="ECO:0007669"/>
    <property type="project" value="TreeGrafter"/>
</dbReference>
<accession>A0AA38HJ56</accession>
<dbReference type="GO" id="GO:0005634">
    <property type="term" value="C:nucleus"/>
    <property type="evidence" value="ECO:0007669"/>
    <property type="project" value="UniProtKB-SubCell"/>
</dbReference>
<evidence type="ECO:0000256" key="3">
    <source>
        <dbReference type="ARBA" id="ARBA00022843"/>
    </source>
</evidence>
<gene>
    <name evidence="6" type="ORF">Zmor_004132</name>
</gene>
<dbReference type="Pfam" id="PF14631">
    <property type="entry name" value="FancD2"/>
    <property type="match status" value="1"/>
</dbReference>
<comment type="caution">
    <text evidence="6">The sequence shown here is derived from an EMBL/GenBank/DDBJ whole genome shotgun (WGS) entry which is preliminary data.</text>
</comment>
<evidence type="ECO:0000313" key="6">
    <source>
        <dbReference type="EMBL" id="KAJ3626927.1"/>
    </source>
</evidence>
<dbReference type="PANTHER" id="PTHR32086:SF0">
    <property type="entry name" value="FANCONI ANEMIA GROUP D2 PROTEIN"/>
    <property type="match status" value="1"/>
</dbReference>
<dbReference type="GO" id="GO:0031573">
    <property type="term" value="P:mitotic intra-S DNA damage checkpoint signaling"/>
    <property type="evidence" value="ECO:0007669"/>
    <property type="project" value="TreeGrafter"/>
</dbReference>
<proteinExistence type="inferred from homology"/>
<keyword evidence="4" id="KW-0539">Nucleus</keyword>
<organism evidence="6 7">
    <name type="scientific">Zophobas morio</name>
    <dbReference type="NCBI Taxonomy" id="2755281"/>
    <lineage>
        <taxon>Eukaryota</taxon>
        <taxon>Metazoa</taxon>
        <taxon>Ecdysozoa</taxon>
        <taxon>Arthropoda</taxon>
        <taxon>Hexapoda</taxon>
        <taxon>Insecta</taxon>
        <taxon>Pterygota</taxon>
        <taxon>Neoptera</taxon>
        <taxon>Endopterygota</taxon>
        <taxon>Coleoptera</taxon>
        <taxon>Polyphaga</taxon>
        <taxon>Cucujiformia</taxon>
        <taxon>Tenebrionidae</taxon>
        <taxon>Zophobas</taxon>
    </lineage>
</organism>
<dbReference type="InterPro" id="IPR029448">
    <property type="entry name" value="FANCD2"/>
</dbReference>
<evidence type="ECO:0000256" key="1">
    <source>
        <dbReference type="ARBA" id="ARBA00004123"/>
    </source>
</evidence>
<keyword evidence="7" id="KW-1185">Reference proteome</keyword>
<evidence type="ECO:0000313" key="7">
    <source>
        <dbReference type="Proteomes" id="UP001168821"/>
    </source>
</evidence>
<protein>
    <submittedName>
        <fullName evidence="6">Uncharacterized protein</fullName>
    </submittedName>
</protein>
<sequence>MQKTPESFGVLFSQFHLLQMCEKRMNNGSLRNIDATLGCPLVMLERAKLDGLSKDPELQKFYCEVLLACANWLRTLINAFSSQNSAETRRKLVQRLHLLCEVEEELTGLAPYNGEAASKERQSRLLGTRFLIRELNFDALGLLSLGSTLDPATAQGLCRDTEGALLLNAPQLALLTEELERKLVIFPPKNGAETTWTSLVSLLPFLCKHIETALRAYQGLSNVTFYYYHL</sequence>
<comment type="subcellular location">
    <subcellularLocation>
        <location evidence="1">Nucleus</location>
    </subcellularLocation>
</comment>
<dbReference type="AlphaFoldDB" id="A0AA38HJ56"/>
<comment type="similarity">
    <text evidence="5">Belongs to the Fanconi anemia protein FANCD2 family.</text>
</comment>
<dbReference type="EMBL" id="JALNTZ010001253">
    <property type="protein sequence ID" value="KAJ3626927.1"/>
    <property type="molecule type" value="Genomic_DNA"/>
</dbReference>
<keyword evidence="2" id="KW-1017">Isopeptide bond</keyword>
<evidence type="ECO:0000256" key="2">
    <source>
        <dbReference type="ARBA" id="ARBA00022499"/>
    </source>
</evidence>